<evidence type="ECO:0000259" key="2">
    <source>
        <dbReference type="Pfam" id="PF05569"/>
    </source>
</evidence>
<keyword evidence="1" id="KW-0812">Transmembrane</keyword>
<organism evidence="3 4">
    <name type="scientific">Gimesia alba</name>
    <dbReference type="NCBI Taxonomy" id="2527973"/>
    <lineage>
        <taxon>Bacteria</taxon>
        <taxon>Pseudomonadati</taxon>
        <taxon>Planctomycetota</taxon>
        <taxon>Planctomycetia</taxon>
        <taxon>Planctomycetales</taxon>
        <taxon>Planctomycetaceae</taxon>
        <taxon>Gimesia</taxon>
    </lineage>
</organism>
<keyword evidence="1" id="KW-0472">Membrane</keyword>
<gene>
    <name evidence="3" type="primary">blaR1_17</name>
    <name evidence="3" type="ORF">Pan241w_55320</name>
</gene>
<evidence type="ECO:0000313" key="4">
    <source>
        <dbReference type="Proteomes" id="UP000317171"/>
    </source>
</evidence>
<dbReference type="PANTHER" id="PTHR34978:SF3">
    <property type="entry name" value="SLR0241 PROTEIN"/>
    <property type="match status" value="1"/>
</dbReference>
<feature type="domain" description="Peptidase M56" evidence="2">
    <location>
        <begin position="132"/>
        <end position="334"/>
    </location>
</feature>
<dbReference type="InterPro" id="IPR008756">
    <property type="entry name" value="Peptidase_M56"/>
</dbReference>
<dbReference type="PANTHER" id="PTHR34978">
    <property type="entry name" value="POSSIBLE SENSOR-TRANSDUCER PROTEIN BLAR"/>
    <property type="match status" value="1"/>
</dbReference>
<dbReference type="RefSeq" id="WP_145221958.1">
    <property type="nucleotide sequence ID" value="NZ_CP036269.1"/>
</dbReference>
<feature type="transmembrane region" description="Helical" evidence="1">
    <location>
        <begin position="224"/>
        <end position="247"/>
    </location>
</feature>
<dbReference type="OrthoDB" id="219918at2"/>
<feature type="transmembrane region" description="Helical" evidence="1">
    <location>
        <begin position="365"/>
        <end position="386"/>
    </location>
</feature>
<accession>A0A517RNK5</accession>
<dbReference type="EMBL" id="CP036269">
    <property type="protein sequence ID" value="QDT45412.1"/>
    <property type="molecule type" value="Genomic_DNA"/>
</dbReference>
<protein>
    <submittedName>
        <fullName evidence="3">Regulatory protein BlaR1</fullName>
    </submittedName>
</protein>
<dbReference type="Gene3D" id="3.30.2010.10">
    <property type="entry name" value="Metalloproteases ('zincins'), catalytic domain"/>
    <property type="match status" value="1"/>
</dbReference>
<name>A0A517RNK5_9PLAN</name>
<dbReference type="CDD" id="cd07341">
    <property type="entry name" value="M56_BlaR1_MecR1_like"/>
    <property type="match status" value="1"/>
</dbReference>
<dbReference type="KEGG" id="gaz:Pan241w_55320"/>
<feature type="transmembrane region" description="Helical" evidence="1">
    <location>
        <begin position="267"/>
        <end position="288"/>
    </location>
</feature>
<evidence type="ECO:0000256" key="1">
    <source>
        <dbReference type="SAM" id="Phobius"/>
    </source>
</evidence>
<dbReference type="Pfam" id="PF05569">
    <property type="entry name" value="Peptidase_M56"/>
    <property type="match status" value="1"/>
</dbReference>
<feature type="transmembrane region" description="Helical" evidence="1">
    <location>
        <begin position="12"/>
        <end position="33"/>
    </location>
</feature>
<keyword evidence="4" id="KW-1185">Reference proteome</keyword>
<feature type="transmembrane region" description="Helical" evidence="1">
    <location>
        <begin position="40"/>
        <end position="58"/>
    </location>
</feature>
<dbReference type="Proteomes" id="UP000317171">
    <property type="component" value="Chromosome"/>
</dbReference>
<feature type="transmembrane region" description="Helical" evidence="1">
    <location>
        <begin position="157"/>
        <end position="180"/>
    </location>
</feature>
<proteinExistence type="predicted"/>
<keyword evidence="1" id="KW-1133">Transmembrane helix</keyword>
<dbReference type="AlphaFoldDB" id="A0A517RNK5"/>
<sequence>MHLNETTLVHLVWQQVWQCSLLVLVVFLVCKLIRFHRAHLTFLLWFLVLIKFMTPPLWSSSSGLFCWVQESLQQTATADPLLAEEGGLTLTESIRQSLGDDLSQLPALDSHARRTKITVHNDNGAVQTTRKHDSKTTTVLNASENQKPEIHTSAWTFFPVLLCLWLGIAALILTVMGVRYGRCWIMLRRSGTQAHPELETLLARLCDELQLKRRVRLLVTNSRLGPAVIGLFYPLIVLPTAITHARTIKDLEPILAHELIHIRRGDLWFGLFQLLTSVVWWFHPLVWFTGRRLKLEIEQCCDEEVLAGLNCDPRVYAKCLLEVLELKQTLNTVPVVPGVRPVEITSKRLERIMKLGQGCQKRTPWWCWLVFVMLSAIVLPGAAFVVTAADPPERLRAIDKTLVTEKTESTELSQQPETGPIQSLPFYDELKHVVNLNERFRDMYSTDLPYLSPEIDMRDWVSRSVSIRVYPIKELLEQTRQAVGAVEAELVLEKKLNSQILKIREIWAANQKPASSPGAPFFFETVQVPLKDERKKYKIVIYGGSCIRNDHLIVWAKDELYHRQVEQALADLKPEEISPLELKTKLIAVPRSLLDQISSKRKNTKVFQVKQVPATEGAKPGELVSVGPETVSRTSLVCEVLDQKRFHEIQQMIQSSSRSQLLSAPQVRFMDGQSVQIETKKRSEFKSKFKGRGQQFSVVNADVGLDMNVTYSERKGINQRGMLEYQIAYSEIGGLKKQKVLDLKIGEEQEIEVPLVVERRFNAASLMKPGQILLVGGLDLQQGTEEPNVLLVMFQLEKVQPVETGQVLHGVGVNSDAGLTGWIQLDESNFKKKLVTEVYPVADLVVPVPRKLSIPGKKPDTAPPVPEPRFEPLIELIKQNVTSDAWDESREDYSSIMPYPKMLALVVRHTREGHEQLAELLMKLRAVQEKMLQLNMQVVVVDDMQAWLKEWDLSQSYEDRKLLQQLQAHNTNHGIVLNSKQVASMKQMWEQKKGVNRLQLSKLTLFNGQSTELSLFGEPPPDEKPQYRVQVRPELLQYQTVRLSYIINAKDALDALSQINTAIIPKGKSVLIDVTDHITDKESAFLFQQWVRQTQLSFPKKNKRCFLLVTPSVLKVSDAVKQPATLPRPSR</sequence>
<reference evidence="3 4" key="1">
    <citation type="submission" date="2019-02" db="EMBL/GenBank/DDBJ databases">
        <title>Deep-cultivation of Planctomycetes and their phenomic and genomic characterization uncovers novel biology.</title>
        <authorList>
            <person name="Wiegand S."/>
            <person name="Jogler M."/>
            <person name="Boedeker C."/>
            <person name="Pinto D."/>
            <person name="Vollmers J."/>
            <person name="Rivas-Marin E."/>
            <person name="Kohn T."/>
            <person name="Peeters S.H."/>
            <person name="Heuer A."/>
            <person name="Rast P."/>
            <person name="Oberbeckmann S."/>
            <person name="Bunk B."/>
            <person name="Jeske O."/>
            <person name="Meyerdierks A."/>
            <person name="Storesund J.E."/>
            <person name="Kallscheuer N."/>
            <person name="Luecker S."/>
            <person name="Lage O.M."/>
            <person name="Pohl T."/>
            <person name="Merkel B.J."/>
            <person name="Hornburger P."/>
            <person name="Mueller R.-W."/>
            <person name="Bruemmer F."/>
            <person name="Labrenz M."/>
            <person name="Spormann A.M."/>
            <person name="Op den Camp H."/>
            <person name="Overmann J."/>
            <person name="Amann R."/>
            <person name="Jetten M.S.M."/>
            <person name="Mascher T."/>
            <person name="Medema M.H."/>
            <person name="Devos D.P."/>
            <person name="Kaster A.-K."/>
            <person name="Ovreas L."/>
            <person name="Rohde M."/>
            <person name="Galperin M.Y."/>
            <person name="Jogler C."/>
        </authorList>
    </citation>
    <scope>NUCLEOTIDE SEQUENCE [LARGE SCALE GENOMIC DNA]</scope>
    <source>
        <strain evidence="3 4">Pan241w</strain>
    </source>
</reference>
<dbReference type="InterPro" id="IPR052173">
    <property type="entry name" value="Beta-lactam_resp_regulator"/>
</dbReference>
<evidence type="ECO:0000313" key="3">
    <source>
        <dbReference type="EMBL" id="QDT45412.1"/>
    </source>
</evidence>